<feature type="compositionally biased region" description="Basic and acidic residues" evidence="1">
    <location>
        <begin position="128"/>
        <end position="141"/>
    </location>
</feature>
<gene>
    <name evidence="2" type="ORF">PAPYR_473</name>
</gene>
<keyword evidence="3" id="KW-1185">Reference proteome</keyword>
<feature type="region of interest" description="Disordered" evidence="1">
    <location>
        <begin position="114"/>
        <end position="145"/>
    </location>
</feature>
<dbReference type="Proteomes" id="UP001141327">
    <property type="component" value="Unassembled WGS sequence"/>
</dbReference>
<dbReference type="EMBL" id="JAPMOS010000002">
    <property type="protein sequence ID" value="KAJ4462504.1"/>
    <property type="molecule type" value="Genomic_DNA"/>
</dbReference>
<comment type="caution">
    <text evidence="2">The sequence shown here is derived from an EMBL/GenBank/DDBJ whole genome shotgun (WGS) entry which is preliminary data.</text>
</comment>
<accession>A0ABQ8UTQ1</accession>
<name>A0ABQ8UTQ1_9EUKA</name>
<reference evidence="2" key="1">
    <citation type="journal article" date="2022" name="bioRxiv">
        <title>Genomics of Preaxostyla Flagellates Illuminates Evolutionary Transitions and the Path Towards Mitochondrial Loss.</title>
        <authorList>
            <person name="Novak L.V.F."/>
            <person name="Treitli S.C."/>
            <person name="Pyrih J."/>
            <person name="Halakuc P."/>
            <person name="Pipaliya S.V."/>
            <person name="Vacek V."/>
            <person name="Brzon O."/>
            <person name="Soukal P."/>
            <person name="Eme L."/>
            <person name="Dacks J.B."/>
            <person name="Karnkowska A."/>
            <person name="Elias M."/>
            <person name="Hampl V."/>
        </authorList>
    </citation>
    <scope>NUCLEOTIDE SEQUENCE</scope>
    <source>
        <strain evidence="2">RCP-MX</strain>
    </source>
</reference>
<protein>
    <submittedName>
        <fullName evidence="2">Uncharacterized protein</fullName>
    </submittedName>
</protein>
<proteinExistence type="predicted"/>
<organism evidence="2 3">
    <name type="scientific">Paratrimastix pyriformis</name>
    <dbReference type="NCBI Taxonomy" id="342808"/>
    <lineage>
        <taxon>Eukaryota</taxon>
        <taxon>Metamonada</taxon>
        <taxon>Preaxostyla</taxon>
        <taxon>Paratrimastigidae</taxon>
        <taxon>Paratrimastix</taxon>
    </lineage>
</organism>
<evidence type="ECO:0000313" key="2">
    <source>
        <dbReference type="EMBL" id="KAJ4462504.1"/>
    </source>
</evidence>
<sequence>MIAGSFPVLKLRPCPARSATASSANPFRFPAHTHFASNASKTAWFSRLSKFEHEPAKMQCPMRCEGSLAHFKPVVHILIKQATLCLRARCPKCHAILTKEELLEHYPSCIPSAAREYSPKDDDGDSDFGQKEEEEHVDADNAKGLPAVTLSREAAEDARMKAAEAVALPQGFIRFKLDPTAADEYVALDATYGLSEDAKKLLCPDGSTPRFFGKPSQLSDAEIQDLAQILGLR</sequence>
<evidence type="ECO:0000313" key="3">
    <source>
        <dbReference type="Proteomes" id="UP001141327"/>
    </source>
</evidence>
<evidence type="ECO:0000256" key="1">
    <source>
        <dbReference type="SAM" id="MobiDB-lite"/>
    </source>
</evidence>